<dbReference type="Pfam" id="PF01161">
    <property type="entry name" value="PBP"/>
    <property type="match status" value="1"/>
</dbReference>
<evidence type="ECO:0000256" key="1">
    <source>
        <dbReference type="SAM" id="MobiDB-lite"/>
    </source>
</evidence>
<name>A0A843TSZ3_COLES</name>
<dbReference type="Proteomes" id="UP000652761">
    <property type="component" value="Unassembled WGS sequence"/>
</dbReference>
<accession>A0A843TSZ3</accession>
<dbReference type="PANTHER" id="PTHR11362:SF82">
    <property type="entry name" value="PHOSPHATIDYLETHANOLAMINE-BINDING PROTEIN 4"/>
    <property type="match status" value="1"/>
</dbReference>
<evidence type="ECO:0000313" key="3">
    <source>
        <dbReference type="Proteomes" id="UP000652761"/>
    </source>
</evidence>
<organism evidence="2 3">
    <name type="scientific">Colocasia esculenta</name>
    <name type="common">Wild taro</name>
    <name type="synonym">Arum esculentum</name>
    <dbReference type="NCBI Taxonomy" id="4460"/>
    <lineage>
        <taxon>Eukaryota</taxon>
        <taxon>Viridiplantae</taxon>
        <taxon>Streptophyta</taxon>
        <taxon>Embryophyta</taxon>
        <taxon>Tracheophyta</taxon>
        <taxon>Spermatophyta</taxon>
        <taxon>Magnoliopsida</taxon>
        <taxon>Liliopsida</taxon>
        <taxon>Araceae</taxon>
        <taxon>Aroideae</taxon>
        <taxon>Colocasieae</taxon>
        <taxon>Colocasia</taxon>
    </lineage>
</organism>
<dbReference type="InterPro" id="IPR008914">
    <property type="entry name" value="PEBP"/>
</dbReference>
<feature type="region of interest" description="Disordered" evidence="1">
    <location>
        <begin position="50"/>
        <end position="69"/>
    </location>
</feature>
<dbReference type="SUPFAM" id="SSF49777">
    <property type="entry name" value="PEBP-like"/>
    <property type="match status" value="1"/>
</dbReference>
<sequence length="161" mass="17556">LALPFAPGTRGHGDALTGWEEDEEEEEAIMYLTVPLGDVAATYDATAASHTMSSSGARKSRCSRRPQGSFRGVRGRTLACSFLAAHRGRELRPYMGPRPPVGIHRYAFALFQQKGPFPPVTPPAARANFNTRDFAAQFDLGLPVAAVYFNAQKESAAHRKH</sequence>
<gene>
    <name evidence="2" type="ORF">Taro_006531</name>
</gene>
<comment type="caution">
    <text evidence="2">The sequence shown here is derived from an EMBL/GenBank/DDBJ whole genome shotgun (WGS) entry which is preliminary data.</text>
</comment>
<evidence type="ECO:0000313" key="2">
    <source>
        <dbReference type="EMBL" id="MQL74175.1"/>
    </source>
</evidence>
<feature type="non-terminal residue" evidence="2">
    <location>
        <position position="161"/>
    </location>
</feature>
<dbReference type="InterPro" id="IPR035810">
    <property type="entry name" value="PEBP_euk"/>
</dbReference>
<dbReference type="Gene3D" id="3.90.280.10">
    <property type="entry name" value="PEBP-like"/>
    <property type="match status" value="1"/>
</dbReference>
<dbReference type="PANTHER" id="PTHR11362">
    <property type="entry name" value="PHOSPHATIDYLETHANOLAMINE-BINDING PROTEIN"/>
    <property type="match status" value="1"/>
</dbReference>
<dbReference type="InterPro" id="IPR036610">
    <property type="entry name" value="PEBP-like_sf"/>
</dbReference>
<reference evidence="2" key="1">
    <citation type="submission" date="2017-07" db="EMBL/GenBank/DDBJ databases">
        <title>Taro Niue Genome Assembly and Annotation.</title>
        <authorList>
            <person name="Atibalentja N."/>
            <person name="Keating K."/>
            <person name="Fields C.J."/>
        </authorList>
    </citation>
    <scope>NUCLEOTIDE SEQUENCE</scope>
    <source>
        <strain evidence="2">Niue_2</strain>
        <tissue evidence="2">Leaf</tissue>
    </source>
</reference>
<dbReference type="AlphaFoldDB" id="A0A843TSZ3"/>
<protein>
    <recommendedName>
        <fullName evidence="4">PEBP-like protein</fullName>
    </recommendedName>
</protein>
<dbReference type="OrthoDB" id="2506647at2759"/>
<dbReference type="EMBL" id="NMUH01000195">
    <property type="protein sequence ID" value="MQL74175.1"/>
    <property type="molecule type" value="Genomic_DNA"/>
</dbReference>
<evidence type="ECO:0008006" key="4">
    <source>
        <dbReference type="Google" id="ProtNLM"/>
    </source>
</evidence>
<keyword evidence="3" id="KW-1185">Reference proteome</keyword>
<proteinExistence type="predicted"/>